<dbReference type="PROSITE" id="PS51257">
    <property type="entry name" value="PROKAR_LIPOPROTEIN"/>
    <property type="match status" value="1"/>
</dbReference>
<dbReference type="NCBIfam" id="TIGR04183">
    <property type="entry name" value="Por_Secre_tail"/>
    <property type="match status" value="1"/>
</dbReference>
<evidence type="ECO:0000313" key="5">
    <source>
        <dbReference type="EMBL" id="RAJ92252.1"/>
    </source>
</evidence>
<dbReference type="Pfam" id="PF01436">
    <property type="entry name" value="NHL"/>
    <property type="match status" value="2"/>
</dbReference>
<dbReference type="InterPro" id="IPR026444">
    <property type="entry name" value="Secre_tail"/>
</dbReference>
<accession>A0A327WNZ6</accession>
<dbReference type="InterPro" id="IPR056822">
    <property type="entry name" value="TEN_NHL"/>
</dbReference>
<dbReference type="CDD" id="cd14953">
    <property type="entry name" value="NHL_like_1"/>
    <property type="match status" value="1"/>
</dbReference>
<dbReference type="PANTHER" id="PTHR46388">
    <property type="entry name" value="NHL REPEAT-CONTAINING PROTEIN 2"/>
    <property type="match status" value="1"/>
</dbReference>
<dbReference type="InterPro" id="IPR001258">
    <property type="entry name" value="NHL_repeat"/>
</dbReference>
<dbReference type="Gene3D" id="2.120.10.30">
    <property type="entry name" value="TolB, C-terminal domain"/>
    <property type="match status" value="3"/>
</dbReference>
<evidence type="ECO:0000313" key="6">
    <source>
        <dbReference type="Proteomes" id="UP000248790"/>
    </source>
</evidence>
<name>A0A327WNZ6_LARAB</name>
<comment type="caution">
    <text evidence="5">The sequence shown here is derived from an EMBL/GenBank/DDBJ whole genome shotgun (WGS) entry which is preliminary data.</text>
</comment>
<evidence type="ECO:0000259" key="3">
    <source>
        <dbReference type="Pfam" id="PF18962"/>
    </source>
</evidence>
<keyword evidence="6" id="KW-1185">Reference proteome</keyword>
<dbReference type="Proteomes" id="UP000248790">
    <property type="component" value="Unassembled WGS sequence"/>
</dbReference>
<feature type="domain" description="Teneurin NHL" evidence="4">
    <location>
        <begin position="43"/>
        <end position="96"/>
    </location>
</feature>
<dbReference type="Pfam" id="PF18962">
    <property type="entry name" value="Por_Secre_tail"/>
    <property type="match status" value="1"/>
</dbReference>
<dbReference type="SUPFAM" id="SSF101898">
    <property type="entry name" value="NHL repeat"/>
    <property type="match status" value="1"/>
</dbReference>
<dbReference type="AlphaFoldDB" id="A0A327WNZ6"/>
<dbReference type="InterPro" id="IPR011042">
    <property type="entry name" value="6-blade_b-propeller_TolB-like"/>
</dbReference>
<organism evidence="5 6">
    <name type="scientific">Larkinella arboricola</name>
    <dbReference type="NCBI Taxonomy" id="643671"/>
    <lineage>
        <taxon>Bacteria</taxon>
        <taxon>Pseudomonadati</taxon>
        <taxon>Bacteroidota</taxon>
        <taxon>Cytophagia</taxon>
        <taxon>Cytophagales</taxon>
        <taxon>Spirosomataceae</taxon>
        <taxon>Larkinella</taxon>
    </lineage>
</organism>
<evidence type="ECO:0000259" key="4">
    <source>
        <dbReference type="Pfam" id="PF25021"/>
    </source>
</evidence>
<dbReference type="PROSITE" id="PS51125">
    <property type="entry name" value="NHL"/>
    <property type="match status" value="2"/>
</dbReference>
<keyword evidence="1" id="KW-0677">Repeat</keyword>
<evidence type="ECO:0000256" key="1">
    <source>
        <dbReference type="ARBA" id="ARBA00022737"/>
    </source>
</evidence>
<dbReference type="PANTHER" id="PTHR46388:SF2">
    <property type="entry name" value="NHL REPEAT-CONTAINING PROTEIN 2"/>
    <property type="match status" value="1"/>
</dbReference>
<dbReference type="EMBL" id="QLMC01000008">
    <property type="protein sequence ID" value="RAJ92252.1"/>
    <property type="molecule type" value="Genomic_DNA"/>
</dbReference>
<sequence>MTSFIRFPHFFSSALLSGCLIVGLFFTRLSAQTIHTIAGNGISENSGNGGPATSAGLSGPRGLALDAQGNLFISGVSQIRKVTTDGIIRAAVGDGELGFSGDGGPAINAHLSVVDDIAIDAQGNLFLSDNWNNRIRKVTPDGIINTVVGNGVRCSKETGCFGGDGGPAIQASLDGPTGIDIDAQGNLFIADYFNHRIRKVTPDGIITTVAGNGSYGFSGDGGPATSARLNFPGDVAVDAQGNLFIADQYNHRIRKVTPQGVITTWAGNGISDFGGDGGAATRASLDYPSGILLDAKGNLLIADGGNHRIRQVTPDGIISTIAGNGLAGFSGDGGLPTQASLNGPSSIAVDVQGNLYISDRNNYRVRKVTPAAVPLTVFSVSLINAHTDGPIRELMPGEEINLAGLPTQNLNLRANTAPATVGSVVMQLSGTQSLTQIENAAPYALFQDNNGDYKGWKPAVGSYTLTATPYTGPNGTGSAGTPYTFSFTVVDHLNVESFSLINAITQQTIQELTDGQELNLASLPSHVFNIQANTNPATVGSVVMQLSGTQTRTQLENTAPYALFKDGNGQYRTWKPVPGSYTLTATPYTGPNGTGSAGTPLTVSFQFVAPAAARWGADVALEPGAIRVFPNPFRESFTIQFQGPQAVGQPVRLYDLWGRLVWQETSERTEPQITLHPGLNNGVYVLQVGTGPAAKRHKLVKVP</sequence>
<evidence type="ECO:0000256" key="2">
    <source>
        <dbReference type="PROSITE-ProRule" id="PRU00504"/>
    </source>
</evidence>
<feature type="repeat" description="NHL" evidence="2">
    <location>
        <begin position="229"/>
        <end position="259"/>
    </location>
</feature>
<feature type="domain" description="Teneurin NHL" evidence="4">
    <location>
        <begin position="147"/>
        <end position="213"/>
    </location>
</feature>
<dbReference type="RefSeq" id="WP_111631220.1">
    <property type="nucleotide sequence ID" value="NZ_QLMC01000008.1"/>
</dbReference>
<reference evidence="5 6" key="1">
    <citation type="submission" date="2018-06" db="EMBL/GenBank/DDBJ databases">
        <title>Genomic Encyclopedia of Archaeal and Bacterial Type Strains, Phase II (KMG-II): from individual species to whole genera.</title>
        <authorList>
            <person name="Goeker M."/>
        </authorList>
    </citation>
    <scope>NUCLEOTIDE SEQUENCE [LARGE SCALE GENOMIC DNA]</scope>
    <source>
        <strain evidence="5 6">DSM 21851</strain>
    </source>
</reference>
<feature type="repeat" description="NHL" evidence="2">
    <location>
        <begin position="328"/>
        <end position="371"/>
    </location>
</feature>
<feature type="domain" description="Secretion system C-terminal sorting" evidence="3">
    <location>
        <begin position="628"/>
        <end position="699"/>
    </location>
</feature>
<proteinExistence type="predicted"/>
<dbReference type="OrthoDB" id="791543at2"/>
<feature type="domain" description="Teneurin NHL" evidence="4">
    <location>
        <begin position="274"/>
        <end position="324"/>
    </location>
</feature>
<gene>
    <name evidence="5" type="ORF">LX87_05220</name>
</gene>
<dbReference type="Pfam" id="PF25021">
    <property type="entry name" value="TEN_NHL"/>
    <property type="match status" value="3"/>
</dbReference>
<protein>
    <submittedName>
        <fullName evidence="5">Putative secreted protein (Por secretion system target)</fullName>
    </submittedName>
</protein>